<reference evidence="2 3" key="1">
    <citation type="journal article" date="2022" name="Int. J. Syst. Evol. Microbiol.">
        <title>Neobacillus kokaensis sp. nov., isolated from soil.</title>
        <authorList>
            <person name="Yuki K."/>
            <person name="Matsubara H."/>
            <person name="Yamaguchi S."/>
        </authorList>
    </citation>
    <scope>NUCLEOTIDE SEQUENCE [LARGE SCALE GENOMIC DNA]</scope>
    <source>
        <strain evidence="2 3">LOB 377</strain>
    </source>
</reference>
<feature type="compositionally biased region" description="Basic residues" evidence="1">
    <location>
        <begin position="74"/>
        <end position="83"/>
    </location>
</feature>
<feature type="region of interest" description="Disordered" evidence="1">
    <location>
        <begin position="72"/>
        <end position="95"/>
    </location>
</feature>
<keyword evidence="3" id="KW-1185">Reference proteome</keyword>
<gene>
    <name evidence="2" type="ORF">AM1BK_12470</name>
</gene>
<sequence length="95" mass="11066">MIRSNPKFSYLGNYIGDTRNCQEMFTNVSLETVREILFGIGEINRKVREIPFEIGEINLKIGEIPFEVGEINGHRRNTVRNRRNKSESPRNSVRI</sequence>
<accession>A0ABQ3MZH4</accession>
<dbReference type="Proteomes" id="UP000637074">
    <property type="component" value="Unassembled WGS sequence"/>
</dbReference>
<evidence type="ECO:0000256" key="1">
    <source>
        <dbReference type="SAM" id="MobiDB-lite"/>
    </source>
</evidence>
<evidence type="ECO:0000313" key="3">
    <source>
        <dbReference type="Proteomes" id="UP000637074"/>
    </source>
</evidence>
<name>A0ABQ3MZH4_9BACI</name>
<comment type="caution">
    <text evidence="2">The sequence shown here is derived from an EMBL/GenBank/DDBJ whole genome shotgun (WGS) entry which is preliminary data.</text>
</comment>
<evidence type="ECO:0000313" key="2">
    <source>
        <dbReference type="EMBL" id="GHH97704.1"/>
    </source>
</evidence>
<dbReference type="RefSeq" id="WP_191270788.1">
    <property type="nucleotide sequence ID" value="NZ_BNDS01000003.1"/>
</dbReference>
<organism evidence="2 3">
    <name type="scientific">Neobacillus kokaensis</name>
    <dbReference type="NCBI Taxonomy" id="2759023"/>
    <lineage>
        <taxon>Bacteria</taxon>
        <taxon>Bacillati</taxon>
        <taxon>Bacillota</taxon>
        <taxon>Bacilli</taxon>
        <taxon>Bacillales</taxon>
        <taxon>Bacillaceae</taxon>
        <taxon>Neobacillus</taxon>
    </lineage>
</organism>
<proteinExistence type="predicted"/>
<protein>
    <submittedName>
        <fullName evidence="2">Uncharacterized protein</fullName>
    </submittedName>
</protein>
<dbReference type="EMBL" id="BNDS01000003">
    <property type="protein sequence ID" value="GHH97704.1"/>
    <property type="molecule type" value="Genomic_DNA"/>
</dbReference>